<dbReference type="Gene3D" id="3.30.40.10">
    <property type="entry name" value="Zinc/RING finger domain, C3HC4 (zinc finger)"/>
    <property type="match status" value="1"/>
</dbReference>
<dbReference type="SMART" id="SM00249">
    <property type="entry name" value="PHD"/>
    <property type="match status" value="1"/>
</dbReference>
<organism evidence="13">
    <name type="scientific">Ditylum brightwellii</name>
    <dbReference type="NCBI Taxonomy" id="49249"/>
    <lineage>
        <taxon>Eukaryota</taxon>
        <taxon>Sar</taxon>
        <taxon>Stramenopiles</taxon>
        <taxon>Ochrophyta</taxon>
        <taxon>Bacillariophyta</taxon>
        <taxon>Mediophyceae</taxon>
        <taxon>Lithodesmiophycidae</taxon>
        <taxon>Lithodesmiales</taxon>
        <taxon>Lithodesmiaceae</taxon>
        <taxon>Ditylum</taxon>
    </lineage>
</organism>
<protein>
    <recommendedName>
        <fullName evidence="10">Sister chromatid cohesion protein</fullName>
    </recommendedName>
</protein>
<dbReference type="InterPro" id="IPR024986">
    <property type="entry name" value="Nipped-B_C"/>
</dbReference>
<dbReference type="GO" id="GO:0003682">
    <property type="term" value="F:chromatin binding"/>
    <property type="evidence" value="ECO:0007669"/>
    <property type="project" value="TreeGrafter"/>
</dbReference>
<evidence type="ECO:0000256" key="2">
    <source>
        <dbReference type="ARBA" id="ARBA00009252"/>
    </source>
</evidence>
<keyword evidence="6" id="KW-0862">Zinc</keyword>
<evidence type="ECO:0000256" key="1">
    <source>
        <dbReference type="ARBA" id="ARBA00004123"/>
    </source>
</evidence>
<evidence type="ECO:0000313" key="13">
    <source>
        <dbReference type="EMBL" id="CAD9315967.1"/>
    </source>
</evidence>
<feature type="domain" description="PHD-type" evidence="12">
    <location>
        <begin position="299"/>
        <end position="348"/>
    </location>
</feature>
<keyword evidence="4 10" id="KW-0677">Repeat</keyword>
<dbReference type="InterPro" id="IPR013083">
    <property type="entry name" value="Znf_RING/FYVE/PHD"/>
</dbReference>
<reference evidence="13" key="1">
    <citation type="submission" date="2021-01" db="EMBL/GenBank/DDBJ databases">
        <authorList>
            <person name="Corre E."/>
            <person name="Pelletier E."/>
            <person name="Niang G."/>
            <person name="Scheremetjew M."/>
            <person name="Finn R."/>
            <person name="Kale V."/>
            <person name="Holt S."/>
            <person name="Cochrane G."/>
            <person name="Meng A."/>
            <person name="Brown T."/>
            <person name="Cohen L."/>
        </authorList>
    </citation>
    <scope>NUCLEOTIDE SEQUENCE</scope>
    <source>
        <strain evidence="13">Pop2</strain>
    </source>
</reference>
<dbReference type="InterPro" id="IPR019786">
    <property type="entry name" value="Zinc_finger_PHD-type_CS"/>
</dbReference>
<evidence type="ECO:0000256" key="4">
    <source>
        <dbReference type="ARBA" id="ARBA00022737"/>
    </source>
</evidence>
<accession>A0A7S1YQA4</accession>
<dbReference type="PANTHER" id="PTHR21704">
    <property type="entry name" value="NIPPED-B-LIKE PROTEIN DELANGIN SCC2-RELATED"/>
    <property type="match status" value="1"/>
</dbReference>
<name>A0A7S1YQA4_9STRA</name>
<dbReference type="GO" id="GO:0140588">
    <property type="term" value="P:chromatin looping"/>
    <property type="evidence" value="ECO:0007669"/>
    <property type="project" value="InterPro"/>
</dbReference>
<feature type="region of interest" description="Disordered" evidence="11">
    <location>
        <begin position="701"/>
        <end position="761"/>
    </location>
</feature>
<dbReference type="PROSITE" id="PS01359">
    <property type="entry name" value="ZF_PHD_1"/>
    <property type="match status" value="1"/>
</dbReference>
<dbReference type="GO" id="GO:0008270">
    <property type="term" value="F:zinc ion binding"/>
    <property type="evidence" value="ECO:0007669"/>
    <property type="project" value="UniProtKB-KW"/>
</dbReference>
<comment type="similarity">
    <text evidence="2 10">Belongs to the SCC2/Nipped-B family.</text>
</comment>
<evidence type="ECO:0000256" key="10">
    <source>
        <dbReference type="RuleBase" id="RU364107"/>
    </source>
</evidence>
<evidence type="ECO:0000256" key="7">
    <source>
        <dbReference type="ARBA" id="ARBA00023242"/>
    </source>
</evidence>
<dbReference type="SUPFAM" id="SSF48371">
    <property type="entry name" value="ARM repeat"/>
    <property type="match status" value="1"/>
</dbReference>
<dbReference type="InterPro" id="IPR019787">
    <property type="entry name" value="Znf_PHD-finger"/>
</dbReference>
<dbReference type="Pfam" id="PF12830">
    <property type="entry name" value="Nipped-B_C"/>
    <property type="match status" value="1"/>
</dbReference>
<feature type="compositionally biased region" description="Polar residues" evidence="11">
    <location>
        <begin position="701"/>
        <end position="710"/>
    </location>
</feature>
<dbReference type="EMBL" id="HBGN01003581">
    <property type="protein sequence ID" value="CAD9315967.1"/>
    <property type="molecule type" value="Transcribed_RNA"/>
</dbReference>
<dbReference type="InterPro" id="IPR033031">
    <property type="entry name" value="Scc2/Nipped-B"/>
</dbReference>
<evidence type="ECO:0000256" key="8">
    <source>
        <dbReference type="ARBA" id="ARBA00023306"/>
    </source>
</evidence>
<feature type="region of interest" description="Disordered" evidence="11">
    <location>
        <begin position="367"/>
        <end position="410"/>
    </location>
</feature>
<dbReference type="Pfam" id="PF00628">
    <property type="entry name" value="PHD"/>
    <property type="match status" value="1"/>
</dbReference>
<keyword evidence="5 9" id="KW-0863">Zinc-finger</keyword>
<comment type="subcellular location">
    <subcellularLocation>
        <location evidence="1 10">Nucleus</location>
    </subcellularLocation>
</comment>
<dbReference type="Gene3D" id="1.25.10.10">
    <property type="entry name" value="Leucine-rich Repeat Variant"/>
    <property type="match status" value="1"/>
</dbReference>
<dbReference type="SUPFAM" id="SSF57903">
    <property type="entry name" value="FYVE/PHD zinc finger"/>
    <property type="match status" value="1"/>
</dbReference>
<dbReference type="InterPro" id="IPR011989">
    <property type="entry name" value="ARM-like"/>
</dbReference>
<dbReference type="Pfam" id="PF12765">
    <property type="entry name" value="Cohesin_HEAT"/>
    <property type="match status" value="1"/>
</dbReference>
<sequence length="1551" mass="170440">MEQLIRSVHLDDQPILTICASVLSTLSLEPVAPTQCNEATALAHLIHEASIGVISAVFRRYERHRTIILEDLFALMLKLPTSRRTMRTYPIRASVMEYEARRQSSPKPASTHQGQNHIQVITTLILSLIQGSVVMPYESPDPTANCENSSLLPRLNSGLKGCQSVCDFFTSQMIQRCSRKGEEGGASEFRPVLSNLVDDLLAVQLLPEYPAAEMLLLSLCRRLSHDLLRSSSASVNKNTTSTSAETTYLSTAMDTMGKICSSIVGHLVMCRENPLRLPSATDPTDINTDADPSNDRKEVNGCLCGRTGLVDTFMLDCDRCHAWFHGSCVGVTKDSLPDVWICDECTLQVMVLEQTQAFVERCSNHQKRRVKGTEEDSQKQKRHKKAKQKKDIAQANDVAGDQTEASDNVPEVDDTHIFRQLLLNYMTHLTETTKSQNIKFAREFHMAKWIQEFDNSRCVGPHDDAIRKESNFDAGLMCVHFLEQWKPAGGVSSSNDASVEKSTIKSSPQYLSEEGNSKLLLTLVATKSDLAAAFPRMLGVLVSLMGDDLVSLRKLAVKAIAQVINVDRTLMLHPSVRKAVSRRFRDEAISVREAAVSLVGSYVLQDPLVANAFHSSLLCRLTDSGVSVRKRAVKIFRDILLSNPNYGGRTAACSVMLQRAADPKEDDGVRDLIQETFLTMWFDTEFNGTTLKKSALASNSKQAPTASSGDHSAEGGDTSSSTVVTPNTATGNTTTASDAVSPIPFPGNGRSSSRRRKSDAVLAAEQRQIRCNVAAKQMVEVVASSGNADFLTDMVKELLFGLGDGIKERKKAERRKKQEAAQSHCGNLVSSLIEQLLGFEEIRKHADKTKEGQQLVAMISTLGVFAQASPLLIQNHLDTLLPYLKADNGVSKEQESAMVIVVSKIVSRVAPTLTTSDVKRVTEGSVCADLVSITYNLGSSTVSAAVEALAKLASHRDAGEGSSEKLMGLVNAFYRYLYKAKGTADDFSAVKANVRNNVHRALSALGSVCRYHEGDKKGASDHVDPTALVVISPSKLSWSNLSDACYAMFRVFIEKKDVGTKCKALRAMCGAFIARPRLMLAVEHTGVLSDVMSDKAHPDLILESLKCWCDILLSEERRIESGEAKEEMDMKESITTSVKISGDQDGDSTLVGGVLTQHSSRLYKLTTNTSPAIRHACVELIGHLLRQGLINPMETVPYLLALQGDVGSPLIRQLALKLLIKEGLKRPDMLRQRVCAGVKQAFVFQRLVYPNSTVTAVIEQDTGDGITETECIFGLIFKELIRSSRVQRQGLFKSLLSLFGADGIDDEPSLTIIGATKKSSQKKLSIAEQIPLLQFATQILGFLPYNSAQDPLFIIYNISGVTALQGAQFLDEFAVFTCADRYDSENHSEDDLERAAKAANPSKTKFAAIVNEPSFDLRNFGDICLKASSLVLLLRLKSYLKKAFNLSDTRIMEYLPSQKEKPFDKGISASQGVPMFDSRLETLSIDGSFSKDAVIRLYAEFRRLMRTVEVSHAALGEENEDQEDNRVHSKKRKLDHAENSGSENEVSDDEE</sequence>
<dbReference type="GO" id="GO:1990414">
    <property type="term" value="P:replication-born double-strand break repair via sister chromatid exchange"/>
    <property type="evidence" value="ECO:0007669"/>
    <property type="project" value="TreeGrafter"/>
</dbReference>
<gene>
    <name evidence="13" type="ORF">DBRI1063_LOCUS2374</name>
</gene>
<evidence type="ECO:0000256" key="5">
    <source>
        <dbReference type="ARBA" id="ARBA00022771"/>
    </source>
</evidence>
<keyword evidence="3" id="KW-0479">Metal-binding</keyword>
<dbReference type="InterPro" id="IPR016024">
    <property type="entry name" value="ARM-type_fold"/>
</dbReference>
<feature type="compositionally biased region" description="Low complexity" evidence="11">
    <location>
        <begin position="722"/>
        <end position="736"/>
    </location>
</feature>
<dbReference type="GO" id="GO:0090694">
    <property type="term" value="C:Scc2-Scc4 cohesin loading complex"/>
    <property type="evidence" value="ECO:0007669"/>
    <property type="project" value="TreeGrafter"/>
</dbReference>
<keyword evidence="8 10" id="KW-0131">Cell cycle</keyword>
<keyword evidence="7 10" id="KW-0539">Nucleus</keyword>
<dbReference type="InterPro" id="IPR011011">
    <property type="entry name" value="Znf_FYVE_PHD"/>
</dbReference>
<feature type="region of interest" description="Disordered" evidence="11">
    <location>
        <begin position="1515"/>
        <end position="1551"/>
    </location>
</feature>
<dbReference type="GO" id="GO:0071169">
    <property type="term" value="P:establishment of protein localization to chromatin"/>
    <property type="evidence" value="ECO:0007669"/>
    <property type="project" value="TreeGrafter"/>
</dbReference>
<evidence type="ECO:0000259" key="12">
    <source>
        <dbReference type="PROSITE" id="PS50016"/>
    </source>
</evidence>
<dbReference type="InterPro" id="IPR001965">
    <property type="entry name" value="Znf_PHD"/>
</dbReference>
<evidence type="ECO:0000256" key="3">
    <source>
        <dbReference type="ARBA" id="ARBA00022723"/>
    </source>
</evidence>
<evidence type="ECO:0000256" key="9">
    <source>
        <dbReference type="PROSITE-ProRule" id="PRU00146"/>
    </source>
</evidence>
<evidence type="ECO:0000256" key="11">
    <source>
        <dbReference type="SAM" id="MobiDB-lite"/>
    </source>
</evidence>
<dbReference type="GO" id="GO:0034087">
    <property type="term" value="P:establishment of mitotic sister chromatid cohesion"/>
    <property type="evidence" value="ECO:0007669"/>
    <property type="project" value="TreeGrafter"/>
</dbReference>
<dbReference type="InterPro" id="IPR026003">
    <property type="entry name" value="Cohesin_HEAT"/>
</dbReference>
<dbReference type="GO" id="GO:0010468">
    <property type="term" value="P:regulation of gene expression"/>
    <property type="evidence" value="ECO:0007669"/>
    <property type="project" value="InterPro"/>
</dbReference>
<proteinExistence type="inferred from homology"/>
<dbReference type="PROSITE" id="PS50016">
    <property type="entry name" value="ZF_PHD_2"/>
    <property type="match status" value="1"/>
</dbReference>
<dbReference type="PANTHER" id="PTHR21704:SF18">
    <property type="entry name" value="NIPPED-B-LIKE PROTEIN"/>
    <property type="match status" value="1"/>
</dbReference>
<evidence type="ECO:0000256" key="6">
    <source>
        <dbReference type="ARBA" id="ARBA00022833"/>
    </source>
</evidence>
<dbReference type="GO" id="GO:0061775">
    <property type="term" value="F:cohesin loader activity"/>
    <property type="evidence" value="ECO:0007669"/>
    <property type="project" value="InterPro"/>
</dbReference>